<organism evidence="1 2">
    <name type="scientific">Guyanagaster necrorhizus</name>
    <dbReference type="NCBI Taxonomy" id="856835"/>
    <lineage>
        <taxon>Eukaryota</taxon>
        <taxon>Fungi</taxon>
        <taxon>Dikarya</taxon>
        <taxon>Basidiomycota</taxon>
        <taxon>Agaricomycotina</taxon>
        <taxon>Agaricomycetes</taxon>
        <taxon>Agaricomycetidae</taxon>
        <taxon>Agaricales</taxon>
        <taxon>Marasmiineae</taxon>
        <taxon>Physalacriaceae</taxon>
        <taxon>Guyanagaster</taxon>
    </lineage>
</organism>
<gene>
    <name evidence="1" type="ORF">BT62DRAFT_1061113</name>
</gene>
<evidence type="ECO:0000313" key="1">
    <source>
        <dbReference type="EMBL" id="KAG7447666.1"/>
    </source>
</evidence>
<dbReference type="AlphaFoldDB" id="A0A9P8AU54"/>
<proteinExistence type="predicted"/>
<dbReference type="EMBL" id="MU250531">
    <property type="protein sequence ID" value="KAG7447666.1"/>
    <property type="molecule type" value="Genomic_DNA"/>
</dbReference>
<name>A0A9P8AU54_9AGAR</name>
<dbReference type="Gene3D" id="3.40.50.1820">
    <property type="entry name" value="alpha/beta hydrolase"/>
    <property type="match status" value="1"/>
</dbReference>
<dbReference type="InterPro" id="IPR029058">
    <property type="entry name" value="AB_hydrolase_fold"/>
</dbReference>
<dbReference type="GeneID" id="66100908"/>
<keyword evidence="2" id="KW-1185">Reference proteome</keyword>
<comment type="caution">
    <text evidence="1">The sequence shown here is derived from an EMBL/GenBank/DDBJ whole genome shotgun (WGS) entry which is preliminary data.</text>
</comment>
<accession>A0A9P8AU54</accession>
<evidence type="ECO:0000313" key="2">
    <source>
        <dbReference type="Proteomes" id="UP000812287"/>
    </source>
</evidence>
<sequence>MSVEIIGKADFEVGPNTYQTRYKVVGDLKSVFSDIFRERNIFKSYDRSKGMLAGQYAASRSPKGLRHLIVVCAITSVEGGKIPFVEKSPSARLRALSQPVVPGLEIPDADHFFLDATSVTEDVVTSWKCMVENEHIWKTRFGGKFDTRPILEITGNLHNWSIVDIFPGISCLMLCISGINEDRFKAWMTVPDIKWVKIENSLNFPMNEGHEQYLRTVADFLEAS</sequence>
<dbReference type="Proteomes" id="UP000812287">
    <property type="component" value="Unassembled WGS sequence"/>
</dbReference>
<reference evidence="1" key="1">
    <citation type="submission" date="2020-11" db="EMBL/GenBank/DDBJ databases">
        <title>Adaptations for nitrogen fixation in a non-lichenized fungal sporocarp promotes dispersal by wood-feeding termites.</title>
        <authorList>
            <consortium name="DOE Joint Genome Institute"/>
            <person name="Koch R.A."/>
            <person name="Yoon G."/>
            <person name="Arayal U."/>
            <person name="Lail K."/>
            <person name="Amirebrahimi M."/>
            <person name="Labutti K."/>
            <person name="Lipzen A."/>
            <person name="Riley R."/>
            <person name="Barry K."/>
            <person name="Henrissat B."/>
            <person name="Grigoriev I.V."/>
            <person name="Herr J.R."/>
            <person name="Aime M.C."/>
        </authorList>
    </citation>
    <scope>NUCLEOTIDE SEQUENCE</scope>
    <source>
        <strain evidence="1">MCA 3950</strain>
    </source>
</reference>
<dbReference type="SUPFAM" id="SSF53474">
    <property type="entry name" value="alpha/beta-Hydrolases"/>
    <property type="match status" value="1"/>
</dbReference>
<dbReference type="RefSeq" id="XP_043041166.1">
    <property type="nucleotide sequence ID" value="XM_043178616.1"/>
</dbReference>
<dbReference type="OrthoDB" id="190201at2759"/>
<protein>
    <submittedName>
        <fullName evidence="1">Uncharacterized protein</fullName>
    </submittedName>
</protein>